<dbReference type="EMBL" id="PPRF01000054">
    <property type="protein sequence ID" value="PNZ26449.1"/>
    <property type="molecule type" value="Genomic_DNA"/>
</dbReference>
<name>A0A2K3YLG2_9STAP</name>
<dbReference type="InterPro" id="IPR000424">
    <property type="entry name" value="Primosome_PriB/ssb"/>
</dbReference>
<dbReference type="GO" id="GO:0003697">
    <property type="term" value="F:single-stranded DNA binding"/>
    <property type="evidence" value="ECO:0007669"/>
    <property type="project" value="InterPro"/>
</dbReference>
<comment type="caution">
    <text evidence="3">The sequence shown here is derived from an EMBL/GenBank/DDBJ whole genome shotgun (WGS) entry which is preliminary data.</text>
</comment>
<dbReference type="OrthoDB" id="9809878at2"/>
<proteinExistence type="predicted"/>
<evidence type="ECO:0000313" key="4">
    <source>
        <dbReference type="Proteomes" id="UP000242752"/>
    </source>
</evidence>
<dbReference type="SUPFAM" id="SSF50249">
    <property type="entry name" value="Nucleic acid-binding proteins"/>
    <property type="match status" value="1"/>
</dbReference>
<dbReference type="Gene3D" id="2.40.50.140">
    <property type="entry name" value="Nucleic acid-binding proteins"/>
    <property type="match status" value="1"/>
</dbReference>
<dbReference type="PIRSF" id="PIRSF002070">
    <property type="entry name" value="SSB"/>
    <property type="match status" value="1"/>
</dbReference>
<dbReference type="Pfam" id="PF00436">
    <property type="entry name" value="SSB"/>
    <property type="match status" value="1"/>
</dbReference>
<keyword evidence="4" id="KW-1185">Reference proteome</keyword>
<dbReference type="CDD" id="cd04496">
    <property type="entry name" value="SSB_OBF"/>
    <property type="match status" value="1"/>
</dbReference>
<keyword evidence="1 2" id="KW-0238">DNA-binding</keyword>
<evidence type="ECO:0000256" key="2">
    <source>
        <dbReference type="PIRNR" id="PIRNR002070"/>
    </source>
</evidence>
<sequence length="120" mass="13549">MQEVISINQIKAIGTVSKAPKYYEKPGSQFISFTLAVERSYKGKDDRTIFDYLNCKAFGPVAVQIDEAVNQGDIISIEGYVTTRRYQFNDEKRFATEIVVESVEKCEVPPCIEPIDMTLA</sequence>
<reference evidence="3 4" key="1">
    <citation type="submission" date="2017-08" db="EMBL/GenBank/DDBJ databases">
        <title>Draft genome sequences of 64 type strains of genus Staph aureus.</title>
        <authorList>
            <person name="Cole K."/>
            <person name="Golubchik T."/>
            <person name="Russell J."/>
            <person name="Foster D."/>
            <person name="Llewelyn M."/>
            <person name="Wilson D."/>
            <person name="Crook D."/>
            <person name="Paul J."/>
        </authorList>
    </citation>
    <scope>NUCLEOTIDE SEQUENCE [LARGE SCALE GENOMIC DNA]</scope>
    <source>
        <strain evidence="3 4">DSM 21968</strain>
    </source>
</reference>
<protein>
    <recommendedName>
        <fullName evidence="2">Single-stranded DNA-binding protein</fullName>
    </recommendedName>
</protein>
<dbReference type="InterPro" id="IPR011344">
    <property type="entry name" value="ssDNA-bd"/>
</dbReference>
<dbReference type="PROSITE" id="PS50935">
    <property type="entry name" value="SSB"/>
    <property type="match status" value="1"/>
</dbReference>
<dbReference type="AlphaFoldDB" id="A0A2K3YLG2"/>
<dbReference type="GO" id="GO:0006260">
    <property type="term" value="P:DNA replication"/>
    <property type="evidence" value="ECO:0007669"/>
    <property type="project" value="InterPro"/>
</dbReference>
<organism evidence="3 4">
    <name type="scientific">Staphylococcus rostri</name>
    <dbReference type="NCBI Taxonomy" id="522262"/>
    <lineage>
        <taxon>Bacteria</taxon>
        <taxon>Bacillati</taxon>
        <taxon>Bacillota</taxon>
        <taxon>Bacilli</taxon>
        <taxon>Bacillales</taxon>
        <taxon>Staphylococcaceae</taxon>
        <taxon>Staphylococcus</taxon>
    </lineage>
</organism>
<evidence type="ECO:0000313" key="3">
    <source>
        <dbReference type="EMBL" id="PNZ26449.1"/>
    </source>
</evidence>
<evidence type="ECO:0000256" key="1">
    <source>
        <dbReference type="ARBA" id="ARBA00023125"/>
    </source>
</evidence>
<dbReference type="Proteomes" id="UP000242752">
    <property type="component" value="Unassembled WGS sequence"/>
</dbReference>
<accession>A0A2K3YLG2</accession>
<gene>
    <name evidence="3" type="ORF">CD122_08375</name>
</gene>
<dbReference type="InterPro" id="IPR012340">
    <property type="entry name" value="NA-bd_OB-fold"/>
</dbReference>